<dbReference type="CDD" id="cd10441">
    <property type="entry name" value="GIY-YIG_COG1833"/>
    <property type="match status" value="1"/>
</dbReference>
<proteinExistence type="predicted"/>
<dbReference type="InterPro" id="IPR002837">
    <property type="entry name" value="DUF123"/>
</dbReference>
<reference evidence="1" key="1">
    <citation type="submission" date="2016-08" db="EMBL/GenBank/DDBJ databases">
        <authorList>
            <person name="Seilhamer J.J."/>
        </authorList>
    </citation>
    <scope>NUCLEOTIDE SEQUENCE</scope>
    <source>
        <strain evidence="1">86</strain>
    </source>
</reference>
<sequence length="166" mass="18007">MTEAELLLLVHQLMPADGTIDKGTLGEAAAAPGAYALILHLAVPVRFSRTGMASASLSGWYVYAGSARGSGGIRARLRRHFRPGKTVHWHVDELTNAADRLLALAYPQGAECDIVDRLLRSSLFQPALRRFGSSDCKRCPAHLLKPVPDMLGTRYGSAAEPPELFR</sequence>
<dbReference type="Pfam" id="PF01986">
    <property type="entry name" value="DUF123"/>
    <property type="match status" value="1"/>
</dbReference>
<protein>
    <recommendedName>
        <fullName evidence="2">GIY-YIG domain-containing protein</fullName>
    </recommendedName>
</protein>
<gene>
    <name evidence="1" type="ORF">KL86PLE_100774</name>
</gene>
<organism evidence="1">
    <name type="scientific">uncultured Pleomorphomonas sp</name>
    <dbReference type="NCBI Taxonomy" id="442121"/>
    <lineage>
        <taxon>Bacteria</taxon>
        <taxon>Pseudomonadati</taxon>
        <taxon>Pseudomonadota</taxon>
        <taxon>Alphaproteobacteria</taxon>
        <taxon>Hyphomicrobiales</taxon>
        <taxon>Pleomorphomonadaceae</taxon>
        <taxon>Pleomorphomonas</taxon>
        <taxon>environmental samples</taxon>
    </lineage>
</organism>
<dbReference type="PANTHER" id="PTHR37460:SF1">
    <property type="entry name" value="ENDONUCLEASE III"/>
    <property type="match status" value="1"/>
</dbReference>
<accession>A0A212L5Z7</accession>
<evidence type="ECO:0008006" key="2">
    <source>
        <dbReference type="Google" id="ProtNLM"/>
    </source>
</evidence>
<dbReference type="PANTHER" id="PTHR37460">
    <property type="entry name" value="ENDONUCLEASE III"/>
    <property type="match status" value="1"/>
</dbReference>
<dbReference type="AlphaFoldDB" id="A0A212L5Z7"/>
<evidence type="ECO:0000313" key="1">
    <source>
        <dbReference type="EMBL" id="SCM72956.1"/>
    </source>
</evidence>
<name>A0A212L5Z7_9HYPH</name>
<dbReference type="EMBL" id="FMJD01000002">
    <property type="protein sequence ID" value="SCM72956.1"/>
    <property type="molecule type" value="Genomic_DNA"/>
</dbReference>
<dbReference type="RefSeq" id="WP_288199394.1">
    <property type="nucleotide sequence ID" value="NZ_LT608334.1"/>
</dbReference>